<dbReference type="Pfam" id="PF00400">
    <property type="entry name" value="WD40"/>
    <property type="match status" value="2"/>
</dbReference>
<dbReference type="EMBL" id="FN653592">
    <property type="protein sequence ID" value="CBY15650.1"/>
    <property type="molecule type" value="Genomic_DNA"/>
</dbReference>
<feature type="compositionally biased region" description="Polar residues" evidence="1">
    <location>
        <begin position="463"/>
        <end position="479"/>
    </location>
</feature>
<name>E4Y1A3_OIKDI</name>
<feature type="region of interest" description="Disordered" evidence="1">
    <location>
        <begin position="453"/>
        <end position="480"/>
    </location>
</feature>
<dbReference type="SUPFAM" id="SSF50969">
    <property type="entry name" value="YVTN repeat-like/Quinoprotein amine dehydrogenase"/>
    <property type="match status" value="1"/>
</dbReference>
<sequence length="996" mass="110899">MAGLLGPYAITRRTTLGRRVETNSVLRASQRPQIASGVRSHFSTVAYQSVDSESLVDGFFLHGSSNFAIVSENKAQNLTTLNVYSVDNLRPQSGDDQTPQLIWKTSVHLYSKFQLSGKRLHSISPSLEISTLITQDNSFIEIAKTATCSGVEGELDLFCKNNSYITAVCYVEEKDMLIFGRSDGHLVLAPAIPSFAKCVFDIDEDVEIFTSPVANYAEITCLMYPYQHNIASYDDDVFFVGSADFSVSVWSLTHKQKLVEFHNHMAPLLSLTICPIKVGKSSGTIVSIDVDGGICVLHPKTHQCLLSDPGFGQAIIDVAWTNDGYLIVTREDGSCKIWDAYSMALERETSCAQANEIQSTAELYPHDKPPTRRKQLISVKPMFLDQLESTPILKCLSFHFDVEKMVQHIIQHYRLNQNNTKPQSQQDYEDKAQPNLKDTLKTTGMQFFSNMQSKIKESRSDRQSPSTPKSPQQAQTPRASISSICDSSESAILGPQSLAFGRILIMLLHAWGLQPSLDKMLISLISFARPKKSLIYGICRQRSCVFFFPEMPDNLNEHWNVSKDLTNLHLMSLGSLCSSLMNLPEEILGDGRQCWSGLVTLHCALLSDLLDDFTPPALETLAIRWSDRVQEIRETGQSLLLDQLRRHDEKTRERIIQHFSSQLSSPSMQSSNTAVVILGVLGAELNCLGPTTRIIAQKLLSLLDANDNSVSKRTAVELLGRGFHVWEPFVEQATVLLALMEMTINYEMVEPLFNNKVMVSPSAELCRASHRALCQIARSKPNVFITTIGREVARHTAAIANPATSQKLQQSTLVKAKNEVLRIIEFLAEMLPNELSLVISEVVDIVLFCLDSQAFKKTRLSDAFPPLQRFHMLSFCNNTRRIAAGTKNGQIIVYDLKTLKSQVVSAHRGAVSALCFSPDGKYLATYSNVENQLSFWVMVSSIFGMVTSHVKCVKSVGTVPLRLSSSKVAENPKLVWVNKEVAVLLNSDGSEYRFTI</sequence>
<proteinExistence type="predicted"/>
<dbReference type="InterPro" id="IPR011044">
    <property type="entry name" value="Quino_amine_DH_bsu"/>
</dbReference>
<dbReference type="SMART" id="SM00320">
    <property type="entry name" value="WD40"/>
    <property type="match status" value="4"/>
</dbReference>
<dbReference type="InParanoid" id="E4Y1A3"/>
<dbReference type="PANTHER" id="PTHR44099">
    <property type="entry name" value="RABCONNECTIN-3B, ISOFORM A"/>
    <property type="match status" value="1"/>
</dbReference>
<accession>E4Y1A3</accession>
<dbReference type="FunCoup" id="E4Y1A3">
    <property type="interactions" value="417"/>
</dbReference>
<reference evidence="2" key="1">
    <citation type="journal article" date="2010" name="Science">
        <title>Plasticity of animal genome architecture unmasked by rapid evolution of a pelagic tunicate.</title>
        <authorList>
            <person name="Denoeud F."/>
            <person name="Henriet S."/>
            <person name="Mungpakdee S."/>
            <person name="Aury J.M."/>
            <person name="Da Silva C."/>
            <person name="Brinkmann H."/>
            <person name="Mikhaleva J."/>
            <person name="Olsen L.C."/>
            <person name="Jubin C."/>
            <person name="Canestro C."/>
            <person name="Bouquet J.M."/>
            <person name="Danks G."/>
            <person name="Poulain J."/>
            <person name="Campsteijn C."/>
            <person name="Adamski M."/>
            <person name="Cross I."/>
            <person name="Yadetie F."/>
            <person name="Muffato M."/>
            <person name="Louis A."/>
            <person name="Butcher S."/>
            <person name="Tsagkogeorga G."/>
            <person name="Konrad A."/>
            <person name="Singh S."/>
            <person name="Jensen M.F."/>
            <person name="Cong E.H."/>
            <person name="Eikeseth-Otteraa H."/>
            <person name="Noel B."/>
            <person name="Anthouard V."/>
            <person name="Porcel B.M."/>
            <person name="Kachouri-Lafond R."/>
            <person name="Nishino A."/>
            <person name="Ugolini M."/>
            <person name="Chourrout P."/>
            <person name="Nishida H."/>
            <person name="Aasland R."/>
            <person name="Huzurbazar S."/>
            <person name="Westhof E."/>
            <person name="Delsuc F."/>
            <person name="Lehrach H."/>
            <person name="Reinhardt R."/>
            <person name="Weissenbach J."/>
            <person name="Roy S.W."/>
            <person name="Artiguenave F."/>
            <person name="Postlethwait J.H."/>
            <person name="Manak J.R."/>
            <person name="Thompson E.M."/>
            <person name="Jaillon O."/>
            <person name="Du Pasquier L."/>
            <person name="Boudinot P."/>
            <person name="Liberles D.A."/>
            <person name="Volff J.N."/>
            <person name="Philippe H."/>
            <person name="Lenhard B."/>
            <person name="Roest Crollius H."/>
            <person name="Wincker P."/>
            <person name="Chourrout D."/>
        </authorList>
    </citation>
    <scope>NUCLEOTIDE SEQUENCE [LARGE SCALE GENOMIC DNA]</scope>
</reference>
<gene>
    <name evidence="2" type="ORF">GSOID_T00013951001</name>
</gene>
<dbReference type="Proteomes" id="UP000001307">
    <property type="component" value="Unassembled WGS sequence"/>
</dbReference>
<dbReference type="InterPro" id="IPR001680">
    <property type="entry name" value="WD40_rpt"/>
</dbReference>
<dbReference type="AlphaFoldDB" id="E4Y1A3"/>
<evidence type="ECO:0000313" key="2">
    <source>
        <dbReference type="EMBL" id="CBY15650.1"/>
    </source>
</evidence>
<evidence type="ECO:0000313" key="3">
    <source>
        <dbReference type="Proteomes" id="UP000001307"/>
    </source>
</evidence>
<dbReference type="OrthoDB" id="338622at2759"/>
<evidence type="ECO:0000256" key="1">
    <source>
        <dbReference type="SAM" id="MobiDB-lite"/>
    </source>
</evidence>
<dbReference type="InterPro" id="IPR015943">
    <property type="entry name" value="WD40/YVTN_repeat-like_dom_sf"/>
</dbReference>
<keyword evidence="3" id="KW-1185">Reference proteome</keyword>
<dbReference type="InterPro" id="IPR049916">
    <property type="entry name" value="WDR72-like"/>
</dbReference>
<dbReference type="SUPFAM" id="SSF48371">
    <property type="entry name" value="ARM repeat"/>
    <property type="match status" value="1"/>
</dbReference>
<dbReference type="Gene3D" id="2.130.10.10">
    <property type="entry name" value="YVTN repeat-like/Quinoprotein amine dehydrogenase"/>
    <property type="match status" value="2"/>
</dbReference>
<dbReference type="GO" id="GO:0005737">
    <property type="term" value="C:cytoplasm"/>
    <property type="evidence" value="ECO:0007669"/>
    <property type="project" value="TreeGrafter"/>
</dbReference>
<organism evidence="2">
    <name type="scientific">Oikopleura dioica</name>
    <name type="common">Tunicate</name>
    <dbReference type="NCBI Taxonomy" id="34765"/>
    <lineage>
        <taxon>Eukaryota</taxon>
        <taxon>Metazoa</taxon>
        <taxon>Chordata</taxon>
        <taxon>Tunicata</taxon>
        <taxon>Appendicularia</taxon>
        <taxon>Copelata</taxon>
        <taxon>Oikopleuridae</taxon>
        <taxon>Oikopleura</taxon>
    </lineage>
</organism>
<protein>
    <submittedName>
        <fullName evidence="2">Uncharacterized protein</fullName>
    </submittedName>
</protein>
<dbReference type="InterPro" id="IPR016024">
    <property type="entry name" value="ARM-type_fold"/>
</dbReference>
<dbReference type="PANTHER" id="PTHR44099:SF4">
    <property type="entry name" value="RABCONNECTIN-3B, ISOFORM A"/>
    <property type="match status" value="1"/>
</dbReference>